<dbReference type="Gene3D" id="1.10.10.2830">
    <property type="match status" value="1"/>
</dbReference>
<dbReference type="PANTHER" id="PTHR33375">
    <property type="entry name" value="CHROMOSOME-PARTITIONING PROTEIN PARB-RELATED"/>
    <property type="match status" value="1"/>
</dbReference>
<evidence type="ECO:0000256" key="3">
    <source>
        <dbReference type="ARBA" id="ARBA00023125"/>
    </source>
</evidence>
<evidence type="ECO:0000259" key="4">
    <source>
        <dbReference type="SMART" id="SM00470"/>
    </source>
</evidence>
<keyword evidence="3" id="KW-0238">DNA-binding</keyword>
<dbReference type="Proteomes" id="UP000034951">
    <property type="component" value="Unassembled WGS sequence"/>
</dbReference>
<reference evidence="5 6" key="1">
    <citation type="journal article" date="2015" name="Nature">
        <title>rRNA introns, odd ribosomes, and small enigmatic genomes across a large radiation of phyla.</title>
        <authorList>
            <person name="Brown C.T."/>
            <person name="Hug L.A."/>
            <person name="Thomas B.C."/>
            <person name="Sharon I."/>
            <person name="Castelle C.J."/>
            <person name="Singh A."/>
            <person name="Wilkins M.J."/>
            <person name="Williams K.H."/>
            <person name="Banfield J.F."/>
        </authorList>
    </citation>
    <scope>NUCLEOTIDE SEQUENCE [LARGE SCALE GENOMIC DNA]</scope>
</reference>
<keyword evidence="2" id="KW-0159">Chromosome partition</keyword>
<dbReference type="InterPro" id="IPR041468">
    <property type="entry name" value="HTH_ParB/Spo0J"/>
</dbReference>
<name>A0A0G0Z9R0_9BACT</name>
<dbReference type="SUPFAM" id="SSF109709">
    <property type="entry name" value="KorB DNA-binding domain-like"/>
    <property type="match status" value="1"/>
</dbReference>
<dbReference type="GO" id="GO:0003677">
    <property type="term" value="F:DNA binding"/>
    <property type="evidence" value="ECO:0007669"/>
    <property type="project" value="UniProtKB-KW"/>
</dbReference>
<dbReference type="InterPro" id="IPR057240">
    <property type="entry name" value="ParB_dimer_C"/>
</dbReference>
<dbReference type="InterPro" id="IPR050336">
    <property type="entry name" value="Chromosome_partition/occlusion"/>
</dbReference>
<evidence type="ECO:0000313" key="6">
    <source>
        <dbReference type="Proteomes" id="UP000034951"/>
    </source>
</evidence>
<dbReference type="GO" id="GO:0005694">
    <property type="term" value="C:chromosome"/>
    <property type="evidence" value="ECO:0007669"/>
    <property type="project" value="TreeGrafter"/>
</dbReference>
<dbReference type="AlphaFoldDB" id="A0A0G0Z9R0"/>
<protein>
    <submittedName>
        <fullName evidence="5">ParB-like protein partition protein</fullName>
    </submittedName>
</protein>
<evidence type="ECO:0000256" key="2">
    <source>
        <dbReference type="ARBA" id="ARBA00022829"/>
    </source>
</evidence>
<dbReference type="GO" id="GO:0045881">
    <property type="term" value="P:positive regulation of sporulation resulting in formation of a cellular spore"/>
    <property type="evidence" value="ECO:0007669"/>
    <property type="project" value="TreeGrafter"/>
</dbReference>
<dbReference type="SMART" id="SM00470">
    <property type="entry name" value="ParB"/>
    <property type="match status" value="1"/>
</dbReference>
<comment type="caution">
    <text evidence="5">The sequence shown here is derived from an EMBL/GenBank/DDBJ whole genome shotgun (WGS) entry which is preliminary data.</text>
</comment>
<dbReference type="InterPro" id="IPR003115">
    <property type="entry name" value="ParB_N"/>
</dbReference>
<dbReference type="InterPro" id="IPR036086">
    <property type="entry name" value="ParB/Sulfiredoxin_sf"/>
</dbReference>
<accession>A0A0G0Z9R0</accession>
<evidence type="ECO:0000313" key="5">
    <source>
        <dbReference type="EMBL" id="KKS45384.1"/>
    </source>
</evidence>
<evidence type="ECO:0000256" key="1">
    <source>
        <dbReference type="ARBA" id="ARBA00006295"/>
    </source>
</evidence>
<dbReference type="FunFam" id="1.10.10.2830:FF:000001">
    <property type="entry name" value="Chromosome partitioning protein ParB"/>
    <property type="match status" value="1"/>
</dbReference>
<dbReference type="FunFam" id="3.90.1530.30:FF:000001">
    <property type="entry name" value="Chromosome partitioning protein ParB"/>
    <property type="match status" value="1"/>
</dbReference>
<dbReference type="Pfam" id="PF17762">
    <property type="entry name" value="HTH_ParB"/>
    <property type="match status" value="1"/>
</dbReference>
<dbReference type="Pfam" id="PF02195">
    <property type="entry name" value="ParB_N"/>
    <property type="match status" value="1"/>
</dbReference>
<organism evidence="5 6">
    <name type="scientific">Candidatus Azambacteria bacterium GW2011_GWA1_42_19</name>
    <dbReference type="NCBI Taxonomy" id="1618609"/>
    <lineage>
        <taxon>Bacteria</taxon>
        <taxon>Candidatus Azamiibacteriota</taxon>
    </lineage>
</organism>
<dbReference type="GO" id="GO:0007059">
    <property type="term" value="P:chromosome segregation"/>
    <property type="evidence" value="ECO:0007669"/>
    <property type="project" value="UniProtKB-KW"/>
</dbReference>
<gene>
    <name evidence="5" type="ORF">UV10_C0026G0002</name>
</gene>
<dbReference type="InterPro" id="IPR004437">
    <property type="entry name" value="ParB/RepB/Spo0J"/>
</dbReference>
<dbReference type="CDD" id="cd16393">
    <property type="entry name" value="SPO0J_N"/>
    <property type="match status" value="1"/>
</dbReference>
<feature type="domain" description="ParB-like N-terminal" evidence="4">
    <location>
        <begin position="38"/>
        <end position="136"/>
    </location>
</feature>
<dbReference type="Gene3D" id="3.90.1530.30">
    <property type="match status" value="1"/>
</dbReference>
<dbReference type="Pfam" id="PF23552">
    <property type="entry name" value="ParB_C"/>
    <property type="match status" value="1"/>
</dbReference>
<comment type="similarity">
    <text evidence="1">Belongs to the ParB family.</text>
</comment>
<sequence>MKLSGLGKGLESLIPKTMPVKSEAAVLGDAPKTKESIFLIEVDKIKENPHQPRRDFDEIELQSLASSIREHGILQPLIISKFEDENPSGIKVFYELIAGERRLKAAKLAGFQFVPAIIKPKVEDRNKLELALIENIQRADLNAIEKARGYDELMKKFGLSQKETAFKVGQSRESVANTLRLLGLSIEIQKAIESGKISEGHGRAILAIENDNQQLALMNEIISKNLSVRAAESLGRQVKGVVKKIKENALDPESKALESRLEEFLGTRVKLAKSGNRGRILIEFYSPEELNAILDKILNTRY</sequence>
<dbReference type="NCBIfam" id="TIGR00180">
    <property type="entry name" value="parB_part"/>
    <property type="match status" value="1"/>
</dbReference>
<dbReference type="EMBL" id="LCDE01000026">
    <property type="protein sequence ID" value="KKS45384.1"/>
    <property type="molecule type" value="Genomic_DNA"/>
</dbReference>
<dbReference type="PANTHER" id="PTHR33375:SF1">
    <property type="entry name" value="CHROMOSOME-PARTITIONING PROTEIN PARB-RELATED"/>
    <property type="match status" value="1"/>
</dbReference>
<proteinExistence type="inferred from homology"/>
<dbReference type="SUPFAM" id="SSF110849">
    <property type="entry name" value="ParB/Sulfiredoxin"/>
    <property type="match status" value="1"/>
</dbReference>